<dbReference type="AlphaFoldDB" id="A0A9R1V1M7"/>
<name>A0A9R1V1M7_LACSA</name>
<evidence type="ECO:0000313" key="2">
    <source>
        <dbReference type="Proteomes" id="UP000235145"/>
    </source>
</evidence>
<proteinExistence type="predicted"/>
<protein>
    <submittedName>
        <fullName evidence="1">Uncharacterized protein</fullName>
    </submittedName>
</protein>
<dbReference type="InterPro" id="IPR021109">
    <property type="entry name" value="Peptidase_aspartic_dom_sf"/>
</dbReference>
<accession>A0A9R1V1M7</accession>
<organism evidence="1 2">
    <name type="scientific">Lactuca sativa</name>
    <name type="common">Garden lettuce</name>
    <dbReference type="NCBI Taxonomy" id="4236"/>
    <lineage>
        <taxon>Eukaryota</taxon>
        <taxon>Viridiplantae</taxon>
        <taxon>Streptophyta</taxon>
        <taxon>Embryophyta</taxon>
        <taxon>Tracheophyta</taxon>
        <taxon>Spermatophyta</taxon>
        <taxon>Magnoliopsida</taxon>
        <taxon>eudicotyledons</taxon>
        <taxon>Gunneridae</taxon>
        <taxon>Pentapetalae</taxon>
        <taxon>asterids</taxon>
        <taxon>campanulids</taxon>
        <taxon>Asterales</taxon>
        <taxon>Asteraceae</taxon>
        <taxon>Cichorioideae</taxon>
        <taxon>Cichorieae</taxon>
        <taxon>Lactucinae</taxon>
        <taxon>Lactuca</taxon>
    </lineage>
</organism>
<gene>
    <name evidence="1" type="ORF">LSAT_V11C700380910</name>
</gene>
<sequence>MTSKKEVEDEWDVEALYEIKDNKTKRGRLLFVEVKVNGGYPKALVGTSASHNFLVEDEARKLGIRYTKNASHLKVFNSLSKPIIGVAYGIHLKIA</sequence>
<dbReference type="EMBL" id="NBSK02000007">
    <property type="protein sequence ID" value="KAJ0196947.1"/>
    <property type="molecule type" value="Genomic_DNA"/>
</dbReference>
<dbReference type="Proteomes" id="UP000235145">
    <property type="component" value="Unassembled WGS sequence"/>
</dbReference>
<reference evidence="1 2" key="1">
    <citation type="journal article" date="2017" name="Nat. Commun.">
        <title>Genome assembly with in vitro proximity ligation data and whole-genome triplication in lettuce.</title>
        <authorList>
            <person name="Reyes-Chin-Wo S."/>
            <person name="Wang Z."/>
            <person name="Yang X."/>
            <person name="Kozik A."/>
            <person name="Arikit S."/>
            <person name="Song C."/>
            <person name="Xia L."/>
            <person name="Froenicke L."/>
            <person name="Lavelle D.O."/>
            <person name="Truco M.J."/>
            <person name="Xia R."/>
            <person name="Zhu S."/>
            <person name="Xu C."/>
            <person name="Xu H."/>
            <person name="Xu X."/>
            <person name="Cox K."/>
            <person name="Korf I."/>
            <person name="Meyers B.C."/>
            <person name="Michelmore R.W."/>
        </authorList>
    </citation>
    <scope>NUCLEOTIDE SEQUENCE [LARGE SCALE GENOMIC DNA]</scope>
    <source>
        <strain evidence="2">cv. Salinas</strain>
        <tissue evidence="1">Seedlings</tissue>
    </source>
</reference>
<dbReference type="Gene3D" id="2.40.70.10">
    <property type="entry name" value="Acid Proteases"/>
    <property type="match status" value="1"/>
</dbReference>
<evidence type="ECO:0000313" key="1">
    <source>
        <dbReference type="EMBL" id="KAJ0196947.1"/>
    </source>
</evidence>
<comment type="caution">
    <text evidence="1">The sequence shown here is derived from an EMBL/GenBank/DDBJ whole genome shotgun (WGS) entry which is preliminary data.</text>
</comment>
<keyword evidence="2" id="KW-1185">Reference proteome</keyword>